<feature type="transmembrane region" description="Helical" evidence="1">
    <location>
        <begin position="80"/>
        <end position="106"/>
    </location>
</feature>
<dbReference type="EMBL" id="AAWS01000096">
    <property type="protein sequence ID" value="EAY23926.1"/>
    <property type="molecule type" value="Genomic_DNA"/>
</dbReference>
<evidence type="ECO:0000313" key="3">
    <source>
        <dbReference type="Proteomes" id="UP000004095"/>
    </source>
</evidence>
<evidence type="ECO:0000313" key="2">
    <source>
        <dbReference type="EMBL" id="EAY23926.1"/>
    </source>
</evidence>
<name>A2A0B0_MICM2</name>
<keyword evidence="1" id="KW-0812">Transmembrane</keyword>
<protein>
    <submittedName>
        <fullName evidence="2">Uncharacterized protein</fullName>
    </submittedName>
</protein>
<dbReference type="Proteomes" id="UP000004095">
    <property type="component" value="Unassembled WGS sequence"/>
</dbReference>
<reference evidence="2 3" key="1">
    <citation type="submission" date="2007-01" db="EMBL/GenBank/DDBJ databases">
        <authorList>
            <person name="Haygood M."/>
            <person name="Podell S."/>
            <person name="Anderson C."/>
            <person name="Hopkinson B."/>
            <person name="Roe K."/>
            <person name="Barbeau K."/>
            <person name="Gaasterland T."/>
            <person name="Ferriera S."/>
            <person name="Johnson J."/>
            <person name="Kravitz S."/>
            <person name="Beeson K."/>
            <person name="Sutton G."/>
            <person name="Rogers Y.-H."/>
            <person name="Friedman R."/>
            <person name="Frazier M."/>
            <person name="Venter J.C."/>
        </authorList>
    </citation>
    <scope>NUCLEOTIDE SEQUENCE [LARGE SCALE GENOMIC DNA]</scope>
    <source>
        <strain evidence="2 3">ATCC 23134</strain>
    </source>
</reference>
<gene>
    <name evidence="2" type="ORF">M23134_00356</name>
</gene>
<accession>A2A0B0</accession>
<organism evidence="2 3">
    <name type="scientific">Microscilla marina ATCC 23134</name>
    <dbReference type="NCBI Taxonomy" id="313606"/>
    <lineage>
        <taxon>Bacteria</taxon>
        <taxon>Pseudomonadati</taxon>
        <taxon>Bacteroidota</taxon>
        <taxon>Cytophagia</taxon>
        <taxon>Cytophagales</taxon>
        <taxon>Microscillaceae</taxon>
        <taxon>Microscilla</taxon>
    </lineage>
</organism>
<keyword evidence="1" id="KW-0472">Membrane</keyword>
<keyword evidence="3" id="KW-1185">Reference proteome</keyword>
<evidence type="ECO:0000256" key="1">
    <source>
        <dbReference type="SAM" id="Phobius"/>
    </source>
</evidence>
<feature type="transmembrane region" description="Helical" evidence="1">
    <location>
        <begin position="112"/>
        <end position="132"/>
    </location>
</feature>
<sequence>MIQPPTKPNSMNSLLTTQKPRTHGVKYPHYKQVLAQLTSEQAKVVNTQQIHGSKTSQEWLDLFQGILLYNQTLSVKLSNFSFWTTIVGIPLGLLIFFVGPMVFIFVFHNLSLWSMFPSFLVMFVIFRTHTYITQLHSKLLADYFQDIIVPLMIILHEETAVDTRITLHVDLRHQTDEEHFAKYINRYKCYHWQMLHLSTQLYNEASLDLKVNIRLYDKVNKPKAKRIILTKLNVQYPKKHHNIIDPTFIDQKHIR</sequence>
<proteinExistence type="predicted"/>
<dbReference type="AlphaFoldDB" id="A2A0B0"/>
<comment type="caution">
    <text evidence="2">The sequence shown here is derived from an EMBL/GenBank/DDBJ whole genome shotgun (WGS) entry which is preliminary data.</text>
</comment>
<keyword evidence="1" id="KW-1133">Transmembrane helix</keyword>